<dbReference type="PROSITE" id="PS50082">
    <property type="entry name" value="WD_REPEATS_2"/>
    <property type="match status" value="3"/>
</dbReference>
<evidence type="ECO:0000256" key="5">
    <source>
        <dbReference type="ARBA" id="ARBA00022917"/>
    </source>
</evidence>
<dbReference type="PROSITE" id="PS00678">
    <property type="entry name" value="WD_REPEATS_1"/>
    <property type="match status" value="1"/>
</dbReference>
<dbReference type="OrthoDB" id="24966at2759"/>
<keyword evidence="1 7" id="KW-0963">Cytoplasm</keyword>
<dbReference type="InterPro" id="IPR027525">
    <property type="entry name" value="eIF3i"/>
</dbReference>
<sequence length="409" mass="44932">MRPICLRGHERAITRIIYNKEGDLIFTAGKNPSPNVWFSRNGERLGTFNGHAGVVWCLDVDWTSTHLVSGSGDATVRLWDVSNGKELNCISRPSSVRACGFSYSGNLFFFVADVFKQNPAEVCVLDTRDESHMKGDGCVLSITGSSLKSPVKAAIWGDLEDFIITGSDDGDLNMIDMRKKASVKSVKAHSGLITDLQTHVDGTMFISASKDHTAKLHGIYELDCIRTYTAERPVNSASISPNRPHQLESSRRLKLTSGSPYIRTEDTFVLQALAHVEPVFGPFHSSQKFVHLLSLLDVDLKSKSRQNETLSPPQTQVLLGGGQEARDVTVTAAQTGKFDARFYHMIYAEEFGRVKGHFGPINSVAFNPDGSGFATGGEDGYVRLHVFDPDYEDVEQRLFSIPTGVVQAA</sequence>
<reference evidence="11" key="1">
    <citation type="submission" date="2016-04" db="UniProtKB">
        <authorList>
            <consortium name="WormBaseParasite"/>
        </authorList>
    </citation>
    <scope>IDENTIFICATION</scope>
</reference>
<name>A0A158RAB9_TAEAS</name>
<dbReference type="InterPro" id="IPR019775">
    <property type="entry name" value="WD40_repeat_CS"/>
</dbReference>
<dbReference type="GO" id="GO:0033290">
    <property type="term" value="C:eukaryotic 48S preinitiation complex"/>
    <property type="evidence" value="ECO:0007669"/>
    <property type="project" value="UniProtKB-UniRule"/>
</dbReference>
<dbReference type="GO" id="GO:0071541">
    <property type="term" value="C:eukaryotic translation initiation factor 3 complex, eIF3m"/>
    <property type="evidence" value="ECO:0007669"/>
    <property type="project" value="TreeGrafter"/>
</dbReference>
<organism evidence="11">
    <name type="scientific">Taenia asiatica</name>
    <name type="common">Asian tapeworm</name>
    <dbReference type="NCBI Taxonomy" id="60517"/>
    <lineage>
        <taxon>Eukaryota</taxon>
        <taxon>Metazoa</taxon>
        <taxon>Spiralia</taxon>
        <taxon>Lophotrochozoa</taxon>
        <taxon>Platyhelminthes</taxon>
        <taxon>Cestoda</taxon>
        <taxon>Eucestoda</taxon>
        <taxon>Cyclophyllidea</taxon>
        <taxon>Taeniidae</taxon>
        <taxon>Taenia</taxon>
    </lineage>
</organism>
<dbReference type="GO" id="GO:0001732">
    <property type="term" value="P:formation of cytoplasmic translation initiation complex"/>
    <property type="evidence" value="ECO:0007669"/>
    <property type="project" value="UniProtKB-UniRule"/>
</dbReference>
<comment type="similarity">
    <text evidence="7">Belongs to the eIF-3 subunit I family.</text>
</comment>
<dbReference type="Proteomes" id="UP000282613">
    <property type="component" value="Unassembled WGS sequence"/>
</dbReference>
<dbReference type="PANTHER" id="PTHR19877">
    <property type="entry name" value="EUKARYOTIC TRANSLATION INITIATION FACTOR 3 SUBUNIT I"/>
    <property type="match status" value="1"/>
</dbReference>
<proteinExistence type="inferred from homology"/>
<evidence type="ECO:0000256" key="1">
    <source>
        <dbReference type="ARBA" id="ARBA00022490"/>
    </source>
</evidence>
<feature type="repeat" description="WD" evidence="8">
    <location>
        <begin position="354"/>
        <end position="384"/>
    </location>
</feature>
<feature type="repeat" description="WD" evidence="8">
    <location>
        <begin position="6"/>
        <end position="47"/>
    </location>
</feature>
<dbReference type="Gene3D" id="2.130.10.10">
    <property type="entry name" value="YVTN repeat-like/Quinoprotein amine dehydrogenase"/>
    <property type="match status" value="2"/>
</dbReference>
<evidence type="ECO:0000256" key="3">
    <source>
        <dbReference type="ARBA" id="ARBA00022574"/>
    </source>
</evidence>
<dbReference type="SUPFAM" id="SSF50978">
    <property type="entry name" value="WD40 repeat-like"/>
    <property type="match status" value="1"/>
</dbReference>
<dbReference type="PROSITE" id="PS50294">
    <property type="entry name" value="WD_REPEATS_REGION"/>
    <property type="match status" value="2"/>
</dbReference>
<dbReference type="EMBL" id="UYRS01018939">
    <property type="protein sequence ID" value="VDK41375.1"/>
    <property type="molecule type" value="Genomic_DNA"/>
</dbReference>
<dbReference type="SMART" id="SM00320">
    <property type="entry name" value="WD40"/>
    <property type="match status" value="5"/>
</dbReference>
<dbReference type="GO" id="GO:0003723">
    <property type="term" value="F:RNA binding"/>
    <property type="evidence" value="ECO:0007669"/>
    <property type="project" value="TreeGrafter"/>
</dbReference>
<evidence type="ECO:0000256" key="4">
    <source>
        <dbReference type="ARBA" id="ARBA00022737"/>
    </source>
</evidence>
<dbReference type="PANTHER" id="PTHR19877:SF1">
    <property type="entry name" value="EUKARYOTIC TRANSLATION INITIATION FACTOR 3 SUBUNIT I"/>
    <property type="match status" value="1"/>
</dbReference>
<keyword evidence="2 7" id="KW-0396">Initiation factor</keyword>
<dbReference type="Pfam" id="PF24805">
    <property type="entry name" value="EIF3I"/>
    <property type="match status" value="1"/>
</dbReference>
<comment type="function">
    <text evidence="7">Component of the eukaryotic translation initiation factor 3 (eIF-3) complex, which is involved in protein synthesis of a specialized repertoire of mRNAs and, together with other initiation factors, stimulates binding of mRNA and methionyl-tRNAi to the 40S ribosome. The eIF-3 complex specifically targets and initiates translation of a subset of mRNAs involved in cell proliferation.</text>
</comment>
<keyword evidence="5 7" id="KW-0648">Protein biosynthesis</keyword>
<dbReference type="HAMAP" id="MF_03008">
    <property type="entry name" value="eIF3i"/>
    <property type="match status" value="1"/>
</dbReference>
<dbReference type="Pfam" id="PF00400">
    <property type="entry name" value="WD40"/>
    <property type="match status" value="1"/>
</dbReference>
<comment type="subunit">
    <text evidence="7">Component of the eukaryotic translation initiation factor 3 (eIF-3) complex.</text>
</comment>
<dbReference type="WBParaSite" id="TASK_0000895501-mRNA-1">
    <property type="protein sequence ID" value="TASK_0000895501-mRNA-1"/>
    <property type="gene ID" value="TASK_0000895501"/>
</dbReference>
<dbReference type="AlphaFoldDB" id="A0A158RAB9"/>
<evidence type="ECO:0000313" key="11">
    <source>
        <dbReference type="WBParaSite" id="TASK_0000895501-mRNA-1"/>
    </source>
</evidence>
<feature type="repeat" description="WD" evidence="8">
    <location>
        <begin position="48"/>
        <end position="89"/>
    </location>
</feature>
<evidence type="ECO:0000313" key="9">
    <source>
        <dbReference type="EMBL" id="VDK41375.1"/>
    </source>
</evidence>
<dbReference type="GO" id="GO:0003743">
    <property type="term" value="F:translation initiation factor activity"/>
    <property type="evidence" value="ECO:0007669"/>
    <property type="project" value="UniProtKB-UniRule"/>
</dbReference>
<comment type="similarity">
    <text evidence="6">Belongs to the WD repeat STRAP family.</text>
</comment>
<accession>A0A158RAB9</accession>
<keyword evidence="4" id="KW-0677">Repeat</keyword>
<gene>
    <name evidence="9" type="ORF">TASK_LOCUS8956</name>
</gene>
<evidence type="ECO:0000256" key="8">
    <source>
        <dbReference type="PROSITE-ProRule" id="PRU00221"/>
    </source>
</evidence>
<evidence type="ECO:0000256" key="6">
    <source>
        <dbReference type="ARBA" id="ARBA00038394"/>
    </source>
</evidence>
<evidence type="ECO:0000256" key="7">
    <source>
        <dbReference type="HAMAP-Rule" id="MF_03008"/>
    </source>
</evidence>
<dbReference type="STRING" id="60517.A0A158RAB9"/>
<comment type="subcellular location">
    <subcellularLocation>
        <location evidence="7">Cytoplasm</location>
    </subcellularLocation>
</comment>
<reference evidence="9 10" key="2">
    <citation type="submission" date="2018-11" db="EMBL/GenBank/DDBJ databases">
        <authorList>
            <consortium name="Pathogen Informatics"/>
        </authorList>
    </citation>
    <scope>NUCLEOTIDE SEQUENCE [LARGE SCALE GENOMIC DNA]</scope>
</reference>
<dbReference type="GO" id="GO:0016282">
    <property type="term" value="C:eukaryotic 43S preinitiation complex"/>
    <property type="evidence" value="ECO:0007669"/>
    <property type="project" value="UniProtKB-UniRule"/>
</dbReference>
<dbReference type="InterPro" id="IPR036322">
    <property type="entry name" value="WD40_repeat_dom_sf"/>
</dbReference>
<evidence type="ECO:0000313" key="10">
    <source>
        <dbReference type="Proteomes" id="UP000282613"/>
    </source>
</evidence>
<protein>
    <recommendedName>
        <fullName evidence="7">Eukaryotic translation initiation factor 3 subunit I</fullName>
        <shortName evidence="7">eIF3i</shortName>
    </recommendedName>
</protein>
<dbReference type="InterPro" id="IPR001680">
    <property type="entry name" value="WD40_rpt"/>
</dbReference>
<keyword evidence="10" id="KW-1185">Reference proteome</keyword>
<keyword evidence="3 8" id="KW-0853">WD repeat</keyword>
<evidence type="ECO:0000256" key="2">
    <source>
        <dbReference type="ARBA" id="ARBA00022540"/>
    </source>
</evidence>
<dbReference type="InterPro" id="IPR015943">
    <property type="entry name" value="WD40/YVTN_repeat-like_dom_sf"/>
</dbReference>